<dbReference type="Proteomes" id="UP000007110">
    <property type="component" value="Unassembled WGS sequence"/>
</dbReference>
<evidence type="ECO:0000313" key="3">
    <source>
        <dbReference type="EnsemblMetazoa" id="XP_030827822"/>
    </source>
</evidence>
<feature type="coiled-coil region" evidence="1">
    <location>
        <begin position="345"/>
        <end position="590"/>
    </location>
</feature>
<dbReference type="PANTHER" id="PTHR18978:SF1">
    <property type="entry name" value="GRIP1-ASSOCIATED PROTEIN 1"/>
    <property type="match status" value="1"/>
</dbReference>
<dbReference type="GO" id="GO:0099158">
    <property type="term" value="P:regulation of recycling endosome localization within postsynapse"/>
    <property type="evidence" value="ECO:0000318"/>
    <property type="project" value="GO_Central"/>
</dbReference>
<feature type="compositionally biased region" description="Polar residues" evidence="2">
    <location>
        <begin position="239"/>
        <end position="248"/>
    </location>
</feature>
<dbReference type="GO" id="GO:0098978">
    <property type="term" value="C:glutamatergic synapse"/>
    <property type="evidence" value="ECO:0000318"/>
    <property type="project" value="GO_Central"/>
</dbReference>
<feature type="region of interest" description="Disordered" evidence="2">
    <location>
        <begin position="211"/>
        <end position="248"/>
    </location>
</feature>
<feature type="region of interest" description="Disordered" evidence="2">
    <location>
        <begin position="801"/>
        <end position="832"/>
    </location>
</feature>
<reference evidence="3" key="2">
    <citation type="submission" date="2021-01" db="UniProtKB">
        <authorList>
            <consortium name="EnsemblMetazoa"/>
        </authorList>
    </citation>
    <scope>IDENTIFICATION</scope>
</reference>
<dbReference type="CTD" id="56850"/>
<evidence type="ECO:0000256" key="2">
    <source>
        <dbReference type="SAM" id="MobiDB-lite"/>
    </source>
</evidence>
<reference evidence="4" key="1">
    <citation type="submission" date="2015-02" db="EMBL/GenBank/DDBJ databases">
        <title>Genome sequencing for Strongylocentrotus purpuratus.</title>
        <authorList>
            <person name="Murali S."/>
            <person name="Liu Y."/>
            <person name="Vee V."/>
            <person name="English A."/>
            <person name="Wang M."/>
            <person name="Skinner E."/>
            <person name="Han Y."/>
            <person name="Muzny D.M."/>
            <person name="Worley K.C."/>
            <person name="Gibbs R.A."/>
        </authorList>
    </citation>
    <scope>NUCLEOTIDE SEQUENCE</scope>
</reference>
<keyword evidence="4" id="KW-1185">Reference proteome</keyword>
<dbReference type="FunCoup" id="A0A7M7MX15">
    <property type="interactions" value="129"/>
</dbReference>
<dbReference type="RefSeq" id="XP_030827822.1">
    <property type="nucleotide sequence ID" value="XM_030971962.1"/>
</dbReference>
<feature type="region of interest" description="Disordered" evidence="2">
    <location>
        <begin position="970"/>
        <end position="1027"/>
    </location>
</feature>
<feature type="compositionally biased region" description="Basic and acidic residues" evidence="2">
    <location>
        <begin position="137"/>
        <end position="150"/>
    </location>
</feature>
<dbReference type="OMA" id="SINTEFC"/>
<dbReference type="EnsemblMetazoa" id="XM_030971962">
    <property type="protein sequence ID" value="XP_030827822"/>
    <property type="gene ID" value="LOC582243"/>
</dbReference>
<feature type="compositionally biased region" description="Basic and acidic residues" evidence="2">
    <location>
        <begin position="915"/>
        <end position="934"/>
    </location>
</feature>
<dbReference type="GO" id="GO:0099152">
    <property type="term" value="P:regulation of neurotransmitter receptor transport, endosome to postsynaptic membrane"/>
    <property type="evidence" value="ECO:0000318"/>
    <property type="project" value="GO_Central"/>
</dbReference>
<feature type="compositionally biased region" description="Low complexity" evidence="2">
    <location>
        <begin position="999"/>
        <end position="1027"/>
    </location>
</feature>
<protein>
    <submittedName>
        <fullName evidence="3">Uncharacterized protein</fullName>
    </submittedName>
</protein>
<dbReference type="OrthoDB" id="6269447at2759"/>
<feature type="region of interest" description="Disordered" evidence="2">
    <location>
        <begin position="137"/>
        <end position="161"/>
    </location>
</feature>
<proteinExistence type="predicted"/>
<feature type="coiled-coil region" evidence="1">
    <location>
        <begin position="54"/>
        <end position="136"/>
    </location>
</feature>
<name>A0A7M7MX15_STRPU</name>
<dbReference type="KEGG" id="spu:582243"/>
<dbReference type="AlphaFoldDB" id="A0A7M7MX15"/>
<dbReference type="PANTHER" id="PTHR18978">
    <property type="entry name" value="GRIP-1 ASSOCIATED PROTEIN 1"/>
    <property type="match status" value="1"/>
</dbReference>
<dbReference type="GO" id="GO:0098998">
    <property type="term" value="C:extrinsic component of postsynaptic early endosome membrane"/>
    <property type="evidence" value="ECO:0000318"/>
    <property type="project" value="GO_Central"/>
</dbReference>
<accession>A0A7M7MX15</accession>
<dbReference type="GeneID" id="582243"/>
<sequence length="1027" mass="116970">MQRPLYDRAIPSWGYRDYRYWAKMAQSLSDDEFQRMQNQLLELRTANYQFKDHSKKLENELSRLKQTSAANEKELEKANKVITKSKKAKDVEALFAENDGLQLKLQSQEDDFRLQNSTLMEELSKLCTANEELEKEVSTLKKGHSAKDEVNGSPSSGSQSDIRRLQAENAALQKNLASTQQRYNDELNGMRQNVNMLTQACADAEERYTRLLGERPTPTGASGDQPEGEQMEEIPISTPDGTASDQQSPLEAELNHLLNDEFEAFIEDLKLSAVTSDFDDDIEEKDPMTVLQGHAKQLKKRVSGALVRNMESFVKMVSKEEGRMSRGNSFADPNEPQCDLNMSKIDEHMREINDLQLRVDTEQEENKILKQQLQDSEQSYKAEILTLQEELQKLSEKAKKKQESLLQLQNEKEELFTQNRQNVEELHGSVDKEVEALKKENSDLKAALNRNKQNRMEALESSKQQVKQLENTIEELRQQTANREEVTRLEEDKSMLNKELATIRQAYTSTSEEANRLQTASITTKNQLECTQRELEELQLAQSKLSSERDELQGQFTECLTANATLGDQLRATEKERDTLQKELQETSKIADKRKSMLDEMAIQTQTIREQHKEEVANMTSSHQKALDDIKQQLQDEKQKRKELEPLKEQVVQQEAQIESLENAKGWFERRMKELEEELEGTKEKHIEDIKDLEAKHQQEILDLREELAERDEAMEKAKEEIDGRQATIEKMQQDAKDSIVDHKLSEKKRAGMLKDLQRQLRQEKKRAGKLQERLQEVLTQSSQGPQGLDALFSHHTYVDRTKHDTSSVSSLSNSGTGRDYSDFAPSPNDSMTAALSEETTELISKLTQIQQENWQLEEKVRHLEESNGCMAEDILRKSAIIEAHVMERKIIDPAKVNSSPGDGKQETKGPSLRKMRELMRSSRDVEEESQREMNQKLQIMLEETITKNMHLQQDIEMLSSEVVRLSKLVGSSQSGTPSPVEEHQGKLPGGATSMATASSASPSSSSSRPVSSSPPSSSSSQPVPSS</sequence>
<feature type="coiled-coil region" evidence="1">
    <location>
        <begin position="620"/>
        <end position="781"/>
    </location>
</feature>
<evidence type="ECO:0000313" key="4">
    <source>
        <dbReference type="Proteomes" id="UP000007110"/>
    </source>
</evidence>
<organism evidence="3 4">
    <name type="scientific">Strongylocentrotus purpuratus</name>
    <name type="common">Purple sea urchin</name>
    <dbReference type="NCBI Taxonomy" id="7668"/>
    <lineage>
        <taxon>Eukaryota</taxon>
        <taxon>Metazoa</taxon>
        <taxon>Echinodermata</taxon>
        <taxon>Eleutherozoa</taxon>
        <taxon>Echinozoa</taxon>
        <taxon>Echinoidea</taxon>
        <taxon>Euechinoidea</taxon>
        <taxon>Echinacea</taxon>
        <taxon>Camarodonta</taxon>
        <taxon>Echinidea</taxon>
        <taxon>Strongylocentrotidae</taxon>
        <taxon>Strongylocentrotus</taxon>
    </lineage>
</organism>
<evidence type="ECO:0000256" key="1">
    <source>
        <dbReference type="SAM" id="Coils"/>
    </source>
</evidence>
<keyword evidence="1" id="KW-0175">Coiled coil</keyword>
<feature type="region of interest" description="Disordered" evidence="2">
    <location>
        <begin position="894"/>
        <end position="934"/>
    </location>
</feature>
<dbReference type="InParanoid" id="A0A7M7MX15"/>
<dbReference type="InterPro" id="IPR026204">
    <property type="entry name" value="GRIPAP1"/>
</dbReference>